<accession>A0ABW0LG52</accession>
<dbReference type="Proteomes" id="UP001596147">
    <property type="component" value="Unassembled WGS sequence"/>
</dbReference>
<evidence type="ECO:0000313" key="2">
    <source>
        <dbReference type="Proteomes" id="UP001596147"/>
    </source>
</evidence>
<keyword evidence="2" id="KW-1185">Reference proteome</keyword>
<sequence length="64" mass="7056">MNQFVCKSCGSNSFGKGIMDGYTNVRPEGKFFSGGTSLELIICTECGDVASMRVKKPHKFKQEM</sequence>
<organism evidence="1 2">
    <name type="scientific">Lederbergia graminis</name>
    <dbReference type="NCBI Taxonomy" id="735518"/>
    <lineage>
        <taxon>Bacteria</taxon>
        <taxon>Bacillati</taxon>
        <taxon>Bacillota</taxon>
        <taxon>Bacilli</taxon>
        <taxon>Bacillales</taxon>
        <taxon>Bacillaceae</taxon>
        <taxon>Lederbergia</taxon>
    </lineage>
</organism>
<dbReference type="RefSeq" id="WP_382346915.1">
    <property type="nucleotide sequence ID" value="NZ_JBHSMC010000001.1"/>
</dbReference>
<evidence type="ECO:0000313" key="1">
    <source>
        <dbReference type="EMBL" id="MFC5463441.1"/>
    </source>
</evidence>
<proteinExistence type="predicted"/>
<name>A0ABW0LG52_9BACI</name>
<gene>
    <name evidence="1" type="ORF">ACFPM4_01600</name>
</gene>
<dbReference type="EMBL" id="JBHSMC010000001">
    <property type="protein sequence ID" value="MFC5463441.1"/>
    <property type="molecule type" value="Genomic_DNA"/>
</dbReference>
<comment type="caution">
    <text evidence="1">The sequence shown here is derived from an EMBL/GenBank/DDBJ whole genome shotgun (WGS) entry which is preliminary data.</text>
</comment>
<evidence type="ECO:0008006" key="3">
    <source>
        <dbReference type="Google" id="ProtNLM"/>
    </source>
</evidence>
<reference evidence="2" key="1">
    <citation type="journal article" date="2019" name="Int. J. Syst. Evol. Microbiol.">
        <title>The Global Catalogue of Microorganisms (GCM) 10K type strain sequencing project: providing services to taxonomists for standard genome sequencing and annotation.</title>
        <authorList>
            <consortium name="The Broad Institute Genomics Platform"/>
            <consortium name="The Broad Institute Genome Sequencing Center for Infectious Disease"/>
            <person name="Wu L."/>
            <person name="Ma J."/>
        </authorList>
    </citation>
    <scope>NUCLEOTIDE SEQUENCE [LARGE SCALE GENOMIC DNA]</scope>
    <source>
        <strain evidence="2">CGMCC 1.12237</strain>
    </source>
</reference>
<protein>
    <recommendedName>
        <fullName evidence="3">Transcription initiation factor TFIIIB</fullName>
    </recommendedName>
</protein>